<feature type="transmembrane region" description="Helical" evidence="1">
    <location>
        <begin position="21"/>
        <end position="38"/>
    </location>
</feature>
<evidence type="ECO:0000313" key="3">
    <source>
        <dbReference type="EnsemblPlants" id="AES88523"/>
    </source>
</evidence>
<dbReference type="HOGENOM" id="CLU_2625689_0_0_1"/>
<dbReference type="AlphaFoldDB" id="G7JN93"/>
<dbReference type="Proteomes" id="UP000002051">
    <property type="component" value="Chromosome 4"/>
</dbReference>
<evidence type="ECO:0000313" key="4">
    <source>
        <dbReference type="Proteomes" id="UP000002051"/>
    </source>
</evidence>
<proteinExistence type="predicted"/>
<dbReference type="EMBL" id="CM001220">
    <property type="protein sequence ID" value="AES88523.1"/>
    <property type="molecule type" value="Genomic_DNA"/>
</dbReference>
<keyword evidence="1 2" id="KW-0812">Transmembrane</keyword>
<keyword evidence="4" id="KW-1185">Reference proteome</keyword>
<reference evidence="3" key="3">
    <citation type="submission" date="2015-04" db="UniProtKB">
        <authorList>
            <consortium name="EnsemblPlants"/>
        </authorList>
    </citation>
    <scope>IDENTIFICATION</scope>
    <source>
        <strain evidence="3">cv. Jemalong A17</strain>
    </source>
</reference>
<protein>
    <submittedName>
        <fullName evidence="2">Transmembrane protein, putative</fullName>
    </submittedName>
</protein>
<keyword evidence="1" id="KW-0472">Membrane</keyword>
<evidence type="ECO:0000256" key="1">
    <source>
        <dbReference type="SAM" id="Phobius"/>
    </source>
</evidence>
<evidence type="ECO:0000313" key="2">
    <source>
        <dbReference type="EMBL" id="AES88523.1"/>
    </source>
</evidence>
<dbReference type="PaxDb" id="3880-AES88523"/>
<keyword evidence="1" id="KW-1133">Transmembrane helix</keyword>
<dbReference type="EnsemblPlants" id="AES88523">
    <property type="protein sequence ID" value="AES88523"/>
    <property type="gene ID" value="MTR_4g057220"/>
</dbReference>
<accession>G7JN93</accession>
<name>G7JN93_MEDTR</name>
<organism evidence="2 4">
    <name type="scientific">Medicago truncatula</name>
    <name type="common">Barrel medic</name>
    <name type="synonym">Medicago tribuloides</name>
    <dbReference type="NCBI Taxonomy" id="3880"/>
    <lineage>
        <taxon>Eukaryota</taxon>
        <taxon>Viridiplantae</taxon>
        <taxon>Streptophyta</taxon>
        <taxon>Embryophyta</taxon>
        <taxon>Tracheophyta</taxon>
        <taxon>Spermatophyta</taxon>
        <taxon>Magnoliopsida</taxon>
        <taxon>eudicotyledons</taxon>
        <taxon>Gunneridae</taxon>
        <taxon>Pentapetalae</taxon>
        <taxon>rosids</taxon>
        <taxon>fabids</taxon>
        <taxon>Fabales</taxon>
        <taxon>Fabaceae</taxon>
        <taxon>Papilionoideae</taxon>
        <taxon>50 kb inversion clade</taxon>
        <taxon>NPAAA clade</taxon>
        <taxon>Hologalegina</taxon>
        <taxon>IRL clade</taxon>
        <taxon>Trifolieae</taxon>
        <taxon>Medicago</taxon>
    </lineage>
</organism>
<feature type="transmembrane region" description="Helical" evidence="1">
    <location>
        <begin position="50"/>
        <end position="67"/>
    </location>
</feature>
<gene>
    <name evidence="2" type="ordered locus">MTR_4g057220</name>
</gene>
<sequence length="78" mass="9036">MTYICFYFSVVLYYGARIFKLCNLCCCGVVVITSVLHTEGLQFDPGQQHILFFLFLTISCFCVGIHSKKFIQNYGERF</sequence>
<reference evidence="2 4" key="2">
    <citation type="journal article" date="2014" name="BMC Genomics">
        <title>An improved genome release (version Mt4.0) for the model legume Medicago truncatula.</title>
        <authorList>
            <person name="Tang H."/>
            <person name="Krishnakumar V."/>
            <person name="Bidwell S."/>
            <person name="Rosen B."/>
            <person name="Chan A."/>
            <person name="Zhou S."/>
            <person name="Gentzbittel L."/>
            <person name="Childs K.L."/>
            <person name="Yandell M."/>
            <person name="Gundlach H."/>
            <person name="Mayer K.F."/>
            <person name="Schwartz D.C."/>
            <person name="Town C.D."/>
        </authorList>
    </citation>
    <scope>GENOME REANNOTATION</scope>
    <source>
        <strain evidence="3 4">cv. Jemalong A17</strain>
    </source>
</reference>
<reference evidence="2 4" key="1">
    <citation type="journal article" date="2011" name="Nature">
        <title>The Medicago genome provides insight into the evolution of rhizobial symbioses.</title>
        <authorList>
            <person name="Young N.D."/>
            <person name="Debelle F."/>
            <person name="Oldroyd G.E."/>
            <person name="Geurts R."/>
            <person name="Cannon S.B."/>
            <person name="Udvardi M.K."/>
            <person name="Benedito V.A."/>
            <person name="Mayer K.F."/>
            <person name="Gouzy J."/>
            <person name="Schoof H."/>
            <person name="Van de Peer Y."/>
            <person name="Proost S."/>
            <person name="Cook D.R."/>
            <person name="Meyers B.C."/>
            <person name="Spannagl M."/>
            <person name="Cheung F."/>
            <person name="De Mita S."/>
            <person name="Krishnakumar V."/>
            <person name="Gundlach H."/>
            <person name="Zhou S."/>
            <person name="Mudge J."/>
            <person name="Bharti A.K."/>
            <person name="Murray J.D."/>
            <person name="Naoumkina M.A."/>
            <person name="Rosen B."/>
            <person name="Silverstein K.A."/>
            <person name="Tang H."/>
            <person name="Rombauts S."/>
            <person name="Zhao P.X."/>
            <person name="Zhou P."/>
            <person name="Barbe V."/>
            <person name="Bardou P."/>
            <person name="Bechner M."/>
            <person name="Bellec A."/>
            <person name="Berger A."/>
            <person name="Berges H."/>
            <person name="Bidwell S."/>
            <person name="Bisseling T."/>
            <person name="Choisne N."/>
            <person name="Couloux A."/>
            <person name="Denny R."/>
            <person name="Deshpande S."/>
            <person name="Dai X."/>
            <person name="Doyle J.J."/>
            <person name="Dudez A.M."/>
            <person name="Farmer A.D."/>
            <person name="Fouteau S."/>
            <person name="Franken C."/>
            <person name="Gibelin C."/>
            <person name="Gish J."/>
            <person name="Goldstein S."/>
            <person name="Gonzalez A.J."/>
            <person name="Green P.J."/>
            <person name="Hallab A."/>
            <person name="Hartog M."/>
            <person name="Hua A."/>
            <person name="Humphray S.J."/>
            <person name="Jeong D.H."/>
            <person name="Jing Y."/>
            <person name="Jocker A."/>
            <person name="Kenton S.M."/>
            <person name="Kim D.J."/>
            <person name="Klee K."/>
            <person name="Lai H."/>
            <person name="Lang C."/>
            <person name="Lin S."/>
            <person name="Macmil S.L."/>
            <person name="Magdelenat G."/>
            <person name="Matthews L."/>
            <person name="McCorrison J."/>
            <person name="Monaghan E.L."/>
            <person name="Mun J.H."/>
            <person name="Najar F.Z."/>
            <person name="Nicholson C."/>
            <person name="Noirot C."/>
            <person name="O'Bleness M."/>
            <person name="Paule C.R."/>
            <person name="Poulain J."/>
            <person name="Prion F."/>
            <person name="Qin B."/>
            <person name="Qu C."/>
            <person name="Retzel E.F."/>
            <person name="Riddle C."/>
            <person name="Sallet E."/>
            <person name="Samain S."/>
            <person name="Samson N."/>
            <person name="Sanders I."/>
            <person name="Saurat O."/>
            <person name="Scarpelli C."/>
            <person name="Schiex T."/>
            <person name="Segurens B."/>
            <person name="Severin A.J."/>
            <person name="Sherrier D.J."/>
            <person name="Shi R."/>
            <person name="Sims S."/>
            <person name="Singer S.R."/>
            <person name="Sinharoy S."/>
            <person name="Sterck L."/>
            <person name="Viollet A."/>
            <person name="Wang B.B."/>
            <person name="Wang K."/>
            <person name="Wang M."/>
            <person name="Wang X."/>
            <person name="Warfsmann J."/>
            <person name="Weissenbach J."/>
            <person name="White D.D."/>
            <person name="White J.D."/>
            <person name="Wiley G.B."/>
            <person name="Wincker P."/>
            <person name="Xing Y."/>
            <person name="Yang L."/>
            <person name="Yao Z."/>
            <person name="Ying F."/>
            <person name="Zhai J."/>
            <person name="Zhou L."/>
            <person name="Zuber A."/>
            <person name="Denarie J."/>
            <person name="Dixon R.A."/>
            <person name="May G.D."/>
            <person name="Schwartz D.C."/>
            <person name="Rogers J."/>
            <person name="Quetier F."/>
            <person name="Town C.D."/>
            <person name="Roe B.A."/>
        </authorList>
    </citation>
    <scope>NUCLEOTIDE SEQUENCE [LARGE SCALE GENOMIC DNA]</scope>
    <source>
        <strain evidence="2">A17</strain>
        <strain evidence="3 4">cv. Jemalong A17</strain>
    </source>
</reference>